<keyword evidence="2" id="KW-1185">Reference proteome</keyword>
<name>A0A1I7WJ11_HETBA</name>
<dbReference type="AlphaFoldDB" id="A0A1I7WJ11"/>
<evidence type="ECO:0000313" key="3">
    <source>
        <dbReference type="WBParaSite" id="Hba_05003"/>
    </source>
</evidence>
<dbReference type="Proteomes" id="UP000095283">
    <property type="component" value="Unplaced"/>
</dbReference>
<organism evidence="2 3">
    <name type="scientific">Heterorhabditis bacteriophora</name>
    <name type="common">Entomopathogenic nematode worm</name>
    <dbReference type="NCBI Taxonomy" id="37862"/>
    <lineage>
        <taxon>Eukaryota</taxon>
        <taxon>Metazoa</taxon>
        <taxon>Ecdysozoa</taxon>
        <taxon>Nematoda</taxon>
        <taxon>Chromadorea</taxon>
        <taxon>Rhabditida</taxon>
        <taxon>Rhabditina</taxon>
        <taxon>Rhabditomorpha</taxon>
        <taxon>Strongyloidea</taxon>
        <taxon>Heterorhabditidae</taxon>
        <taxon>Heterorhabditis</taxon>
    </lineage>
</organism>
<proteinExistence type="predicted"/>
<feature type="transmembrane region" description="Helical" evidence="1">
    <location>
        <begin position="103"/>
        <end position="129"/>
    </location>
</feature>
<reference evidence="3" key="1">
    <citation type="submission" date="2016-11" db="UniProtKB">
        <authorList>
            <consortium name="WormBaseParasite"/>
        </authorList>
    </citation>
    <scope>IDENTIFICATION</scope>
</reference>
<evidence type="ECO:0000256" key="1">
    <source>
        <dbReference type="SAM" id="Phobius"/>
    </source>
</evidence>
<keyword evidence="1" id="KW-1133">Transmembrane helix</keyword>
<feature type="transmembrane region" description="Helical" evidence="1">
    <location>
        <begin position="197"/>
        <end position="215"/>
    </location>
</feature>
<feature type="transmembrane region" description="Helical" evidence="1">
    <location>
        <begin position="61"/>
        <end position="91"/>
    </location>
</feature>
<keyword evidence="1" id="KW-0812">Transmembrane</keyword>
<accession>A0A1I7WJ11</accession>
<feature type="transmembrane region" description="Helical" evidence="1">
    <location>
        <begin position="221"/>
        <end position="242"/>
    </location>
</feature>
<sequence length="324" mass="37545">MYRIKIFLKFETLGLELERQMGMSYNYETHCIVVEKNTFYTFTMMAQNEIQNLMNQKQLSVLFFFSCSVFDFLKVFAQLFITQAYVVIIFSELDNFSKLLSNSYFFTFVIPFNLSIINPTKIPLILFVVRYNSFMSRMVSIVLESYFRCCFPQGPRLFLVLLSVRSLNGSFFNCALISNITRTIGFLNQLATKDHKCFQLGCFDVLFLMIIRIFWLSARKIIISIMLSSHIYILLMDSRVLLSYSKENANCSLETTAARPTNSGFLHLELPGQFLTSLNSEISIVPLSNEVAYLAKHPVTFWHINFDGLIHNYMNPTDAFLCIT</sequence>
<protein>
    <submittedName>
        <fullName evidence="3">Signal peptide protein</fullName>
    </submittedName>
</protein>
<evidence type="ECO:0000313" key="2">
    <source>
        <dbReference type="Proteomes" id="UP000095283"/>
    </source>
</evidence>
<keyword evidence="1" id="KW-0472">Membrane</keyword>
<dbReference type="WBParaSite" id="Hba_05003">
    <property type="protein sequence ID" value="Hba_05003"/>
    <property type="gene ID" value="Hba_05003"/>
</dbReference>